<dbReference type="GO" id="GO:0004791">
    <property type="term" value="F:thioredoxin-disulfide reductase (NADPH) activity"/>
    <property type="evidence" value="ECO:0007669"/>
    <property type="project" value="TreeGrafter"/>
</dbReference>
<dbReference type="InterPro" id="IPR019389">
    <property type="entry name" value="Selenoprotein_T"/>
</dbReference>
<keyword evidence="1" id="KW-0732">Signal</keyword>
<accession>A0A7R9ICH4</accession>
<dbReference type="AlphaFoldDB" id="A0A7R9ICH4"/>
<dbReference type="GO" id="GO:0045454">
    <property type="term" value="P:cell redox homeostasis"/>
    <property type="evidence" value="ECO:0007669"/>
    <property type="project" value="TreeGrafter"/>
</dbReference>
<keyword evidence="2" id="KW-0676">Redox-active center</keyword>
<name>A0A7R9ICH4_9NEOP</name>
<dbReference type="InterPro" id="IPR036249">
    <property type="entry name" value="Thioredoxin-like_sf"/>
</dbReference>
<evidence type="ECO:0008006" key="4">
    <source>
        <dbReference type="Google" id="ProtNLM"/>
    </source>
</evidence>
<sequence length="269" mass="29627">MASTRVEEGGIGGGQRNNCEFIITDQSPVATPLAAASPPLTPTDYQWSHVNLNTLPNIEKTTVDQVANHKLSTRVISCIATAIARVHPTEIRTSISPSSAVELNTTSALANYATELICFSYSCGYQKAFQEYHTILQQKYPEIIVEGENYNPPGLSMIIAKALGVIKMALIVCIVSGVNILQYTGIPLQSWWSWCVDNKLYSCMMVFFLSNALEGQLVSTGAFEISFNDMPVWSKLETGRIPQPPELFQIIDNNLQFQTTVELKPGFAK</sequence>
<dbReference type="Pfam" id="PF10262">
    <property type="entry name" value="Rdx"/>
    <property type="match status" value="1"/>
</dbReference>
<reference evidence="3" key="1">
    <citation type="submission" date="2020-11" db="EMBL/GenBank/DDBJ databases">
        <authorList>
            <person name="Tran Van P."/>
        </authorList>
    </citation>
    <scope>NUCLEOTIDE SEQUENCE</scope>
</reference>
<evidence type="ECO:0000256" key="2">
    <source>
        <dbReference type="ARBA" id="ARBA00023284"/>
    </source>
</evidence>
<dbReference type="GO" id="GO:0005789">
    <property type="term" value="C:endoplasmic reticulum membrane"/>
    <property type="evidence" value="ECO:0007669"/>
    <property type="project" value="TreeGrafter"/>
</dbReference>
<dbReference type="PANTHER" id="PTHR13544:SF0">
    <property type="entry name" value="THIOREDOXIN REDUCTASE-LIKE SELENOPROTEIN T"/>
    <property type="match status" value="1"/>
</dbReference>
<dbReference type="NCBIfam" id="TIGR02174">
    <property type="entry name" value="CXXU_selWTH"/>
    <property type="match status" value="1"/>
</dbReference>
<dbReference type="Gene3D" id="3.40.30.10">
    <property type="entry name" value="Glutaredoxin"/>
    <property type="match status" value="1"/>
</dbReference>
<dbReference type="SUPFAM" id="SSF52833">
    <property type="entry name" value="Thioredoxin-like"/>
    <property type="match status" value="1"/>
</dbReference>
<proteinExistence type="predicted"/>
<gene>
    <name evidence="3" type="ORF">TTEB3V08_LOCUS3816</name>
</gene>
<organism evidence="3">
    <name type="scientific">Timema tahoe</name>
    <dbReference type="NCBI Taxonomy" id="61484"/>
    <lineage>
        <taxon>Eukaryota</taxon>
        <taxon>Metazoa</taxon>
        <taxon>Ecdysozoa</taxon>
        <taxon>Arthropoda</taxon>
        <taxon>Hexapoda</taxon>
        <taxon>Insecta</taxon>
        <taxon>Pterygota</taxon>
        <taxon>Neoptera</taxon>
        <taxon>Polyneoptera</taxon>
        <taxon>Phasmatodea</taxon>
        <taxon>Timematodea</taxon>
        <taxon>Timematoidea</taxon>
        <taxon>Timematidae</taxon>
        <taxon>Timema</taxon>
    </lineage>
</organism>
<dbReference type="InterPro" id="IPR011893">
    <property type="entry name" value="Selenoprotein_Rdx-typ"/>
</dbReference>
<dbReference type="PANTHER" id="PTHR13544">
    <property type="entry name" value="SELENOPROTEIN T"/>
    <property type="match status" value="1"/>
</dbReference>
<evidence type="ECO:0000313" key="3">
    <source>
        <dbReference type="EMBL" id="CAD7455762.1"/>
    </source>
</evidence>
<dbReference type="EMBL" id="OE001025">
    <property type="protein sequence ID" value="CAD7455762.1"/>
    <property type="molecule type" value="Genomic_DNA"/>
</dbReference>
<evidence type="ECO:0000256" key="1">
    <source>
        <dbReference type="ARBA" id="ARBA00022729"/>
    </source>
</evidence>
<protein>
    <recommendedName>
        <fullName evidence="4">Selenoprotein T</fullName>
    </recommendedName>
</protein>